<dbReference type="GeneID" id="26841822"/>
<accession>A0A0V1PT48</accession>
<dbReference type="OrthoDB" id="509124at2759"/>
<protein>
    <recommendedName>
        <fullName evidence="3">SRPBCC domain-containing protein</fullName>
    </recommendedName>
</protein>
<gene>
    <name evidence="1" type="ORF">AC631_04813</name>
</gene>
<sequence>MLLNTTIIIDAKPEKVREVFLDFKKHSQWNPFFTDIKIYTPGSKSPQPGTQLEIKMKLNGGNENIMYPIVLENNPGSFKWKGKLLFDFLFVGIHSFEFIPLDIDGQTKTKLAQSENFSGILSYVFEWTGLKDKTETGFNELNRALKSQVEQDN</sequence>
<dbReference type="InterPro" id="IPR023393">
    <property type="entry name" value="START-like_dom_sf"/>
</dbReference>
<dbReference type="AlphaFoldDB" id="A0A0V1PT48"/>
<dbReference type="RefSeq" id="XP_015465527.1">
    <property type="nucleotide sequence ID" value="XM_015613642.1"/>
</dbReference>
<dbReference type="InterPro" id="IPR019587">
    <property type="entry name" value="Polyketide_cyclase/dehydratase"/>
</dbReference>
<reference evidence="1 2" key="1">
    <citation type="submission" date="2015-11" db="EMBL/GenBank/DDBJ databases">
        <title>The genome of Debaryomyces fabryi.</title>
        <authorList>
            <person name="Tafer H."/>
            <person name="Lopandic K."/>
        </authorList>
    </citation>
    <scope>NUCLEOTIDE SEQUENCE [LARGE SCALE GENOMIC DNA]</scope>
    <source>
        <strain evidence="1 2">CBS 789</strain>
    </source>
</reference>
<evidence type="ECO:0000313" key="2">
    <source>
        <dbReference type="Proteomes" id="UP000054251"/>
    </source>
</evidence>
<proteinExistence type="predicted"/>
<dbReference type="PANTHER" id="PTHR36166">
    <property type="entry name" value="CHROMOSOME 9, WHOLE GENOME SHOTGUN SEQUENCE"/>
    <property type="match status" value="1"/>
</dbReference>
<keyword evidence="2" id="KW-1185">Reference proteome</keyword>
<dbReference type="PANTHER" id="PTHR36166:SF1">
    <property type="entry name" value="SRPBCC DOMAIN-CONTAINING PROTEIN"/>
    <property type="match status" value="1"/>
</dbReference>
<name>A0A0V1PT48_9ASCO</name>
<dbReference type="SUPFAM" id="SSF55961">
    <property type="entry name" value="Bet v1-like"/>
    <property type="match status" value="1"/>
</dbReference>
<dbReference type="Pfam" id="PF10604">
    <property type="entry name" value="Polyketide_cyc2"/>
    <property type="match status" value="1"/>
</dbReference>
<dbReference type="CDD" id="cd07822">
    <property type="entry name" value="SRPBCC_4"/>
    <property type="match status" value="1"/>
</dbReference>
<dbReference type="Gene3D" id="3.30.530.20">
    <property type="match status" value="1"/>
</dbReference>
<organism evidence="1 2">
    <name type="scientific">Debaryomyces fabryi</name>
    <dbReference type="NCBI Taxonomy" id="58627"/>
    <lineage>
        <taxon>Eukaryota</taxon>
        <taxon>Fungi</taxon>
        <taxon>Dikarya</taxon>
        <taxon>Ascomycota</taxon>
        <taxon>Saccharomycotina</taxon>
        <taxon>Pichiomycetes</taxon>
        <taxon>Debaryomycetaceae</taxon>
        <taxon>Debaryomyces</taxon>
    </lineage>
</organism>
<comment type="caution">
    <text evidence="1">The sequence shown here is derived from an EMBL/GenBank/DDBJ whole genome shotgun (WGS) entry which is preliminary data.</text>
</comment>
<evidence type="ECO:0000313" key="1">
    <source>
        <dbReference type="EMBL" id="KRZ99424.1"/>
    </source>
</evidence>
<dbReference type="Proteomes" id="UP000054251">
    <property type="component" value="Unassembled WGS sequence"/>
</dbReference>
<evidence type="ECO:0008006" key="3">
    <source>
        <dbReference type="Google" id="ProtNLM"/>
    </source>
</evidence>
<dbReference type="EMBL" id="LMYN01000144">
    <property type="protein sequence ID" value="KRZ99424.1"/>
    <property type="molecule type" value="Genomic_DNA"/>
</dbReference>